<comment type="caution">
    <text evidence="1">The sequence shown here is derived from an EMBL/GenBank/DDBJ whole genome shotgun (WGS) entry which is preliminary data.</text>
</comment>
<feature type="non-terminal residue" evidence="1">
    <location>
        <position position="1"/>
    </location>
</feature>
<sequence length="239" mass="27085">GNRKPVLAAGRDGIFLPIRHEPCYREGATATLSVYDRRGQRLGTVYLGCMPEAGQGTLSDQLTALIEEVLAKWDRPLPRLAYVTDAGHHPTEYFDNVLSNMRNPRRPDEYLAWEWVVDYYHACEYISKLAEALFGAGREAHAWAAKMRKWLKNKPGGINRVLHSAAAVRHKCGLIGTVRAYDQAYNYLRGHMPFMDYVDYRNRHLPIGSGVTEAACKTVFTQRLKQSGMSWDIEKGQTI</sequence>
<organism evidence="1">
    <name type="scientific">marine sediment metagenome</name>
    <dbReference type="NCBI Taxonomy" id="412755"/>
    <lineage>
        <taxon>unclassified sequences</taxon>
        <taxon>metagenomes</taxon>
        <taxon>ecological metagenomes</taxon>
    </lineage>
</organism>
<dbReference type="EMBL" id="BARS01012045">
    <property type="protein sequence ID" value="GAF96469.1"/>
    <property type="molecule type" value="Genomic_DNA"/>
</dbReference>
<name>X0TTF2_9ZZZZ</name>
<dbReference type="AlphaFoldDB" id="X0TTF2"/>
<evidence type="ECO:0008006" key="2">
    <source>
        <dbReference type="Google" id="ProtNLM"/>
    </source>
</evidence>
<protein>
    <recommendedName>
        <fullName evidence="2">ISKra4 family transposase</fullName>
    </recommendedName>
</protein>
<evidence type="ECO:0000313" key="1">
    <source>
        <dbReference type="EMBL" id="GAF96469.1"/>
    </source>
</evidence>
<proteinExistence type="predicted"/>
<feature type="non-terminal residue" evidence="1">
    <location>
        <position position="239"/>
    </location>
</feature>
<gene>
    <name evidence="1" type="ORF">S01H1_21651</name>
</gene>
<accession>X0TTF2</accession>
<reference evidence="1" key="1">
    <citation type="journal article" date="2014" name="Front. Microbiol.">
        <title>High frequency of phylogenetically diverse reductive dehalogenase-homologous genes in deep subseafloor sedimentary metagenomes.</title>
        <authorList>
            <person name="Kawai M."/>
            <person name="Futagami T."/>
            <person name="Toyoda A."/>
            <person name="Takaki Y."/>
            <person name="Nishi S."/>
            <person name="Hori S."/>
            <person name="Arai W."/>
            <person name="Tsubouchi T."/>
            <person name="Morono Y."/>
            <person name="Uchiyama I."/>
            <person name="Ito T."/>
            <person name="Fujiyama A."/>
            <person name="Inagaki F."/>
            <person name="Takami H."/>
        </authorList>
    </citation>
    <scope>NUCLEOTIDE SEQUENCE</scope>
    <source>
        <strain evidence="1">Expedition CK06-06</strain>
    </source>
</reference>